<dbReference type="InParanoid" id="A0A0V0QUH8"/>
<comment type="caution">
    <text evidence="2">The sequence shown here is derived from an EMBL/GenBank/DDBJ whole genome shotgun (WGS) entry which is preliminary data.</text>
</comment>
<keyword evidence="1" id="KW-0802">TPR repeat</keyword>
<feature type="repeat" description="TPR" evidence="1">
    <location>
        <begin position="213"/>
        <end position="246"/>
    </location>
</feature>
<keyword evidence="3" id="KW-1185">Reference proteome</keyword>
<proteinExistence type="predicted"/>
<evidence type="ECO:0000313" key="2">
    <source>
        <dbReference type="EMBL" id="KRX05830.1"/>
    </source>
</evidence>
<accession>A0A0V0QUH8</accession>
<dbReference type="AlphaFoldDB" id="A0A0V0QUH8"/>
<name>A0A0V0QUH8_PSEPJ</name>
<protein>
    <recommendedName>
        <fullName evidence="4">Tetratricopeptide repeat protein</fullName>
    </recommendedName>
</protein>
<dbReference type="OrthoDB" id="293874at2759"/>
<evidence type="ECO:0008006" key="4">
    <source>
        <dbReference type="Google" id="ProtNLM"/>
    </source>
</evidence>
<gene>
    <name evidence="2" type="ORF">PPERSA_02362</name>
</gene>
<dbReference type="InterPro" id="IPR019734">
    <property type="entry name" value="TPR_rpt"/>
</dbReference>
<dbReference type="SMART" id="SM00028">
    <property type="entry name" value="TPR"/>
    <property type="match status" value="3"/>
</dbReference>
<evidence type="ECO:0000313" key="3">
    <source>
        <dbReference type="Proteomes" id="UP000054937"/>
    </source>
</evidence>
<dbReference type="Proteomes" id="UP000054937">
    <property type="component" value="Unassembled WGS sequence"/>
</dbReference>
<dbReference type="EMBL" id="LDAU01000104">
    <property type="protein sequence ID" value="KRX05830.1"/>
    <property type="molecule type" value="Genomic_DNA"/>
</dbReference>
<dbReference type="Pfam" id="PF13181">
    <property type="entry name" value="TPR_8"/>
    <property type="match status" value="2"/>
</dbReference>
<dbReference type="PROSITE" id="PS50005">
    <property type="entry name" value="TPR"/>
    <property type="match status" value="1"/>
</dbReference>
<dbReference type="SUPFAM" id="SSF48452">
    <property type="entry name" value="TPR-like"/>
    <property type="match status" value="1"/>
</dbReference>
<sequence length="389" mass="45514">MLSKQLIRKSFNLIQQTKNSRLRTLADSIKFDFFKLSQFSGLNLNKQNNFKLKIMNQFSSSKKREFNAKNLQKYVSLYELQTLEIHKDNQQLHDLIFDLSYTLEQETNYEEPERNLILFLNLGDINLTNNRPQEAKEGLMTLVDLLEDYEKDEDLKSHLYPQAMYRLGAIFSQENNFLEAQRYYKLTVKYIEEYAQSTPESQPISIDTVKLLSKSYEKLGNVQRNMNAYKEAVEYYYRSDEINNQALPPNHPFSLKVKTFLGDTLRKLEKNEECIKVLQDCVGQMKIENEKDSQLYTIATQALGMAYLNSNQNSEALKIMEKTEEIMLENEKLFSAISFANFYHLKATIAKSLNKKELAKESIVKALTIAESVLPQEHQLIQNLKEFKY</sequence>
<reference evidence="2 3" key="1">
    <citation type="journal article" date="2015" name="Sci. Rep.">
        <title>Genome of the facultative scuticociliatosis pathogen Pseudocohnilembus persalinus provides insight into its virulence through horizontal gene transfer.</title>
        <authorList>
            <person name="Xiong J."/>
            <person name="Wang G."/>
            <person name="Cheng J."/>
            <person name="Tian M."/>
            <person name="Pan X."/>
            <person name="Warren A."/>
            <person name="Jiang C."/>
            <person name="Yuan D."/>
            <person name="Miao W."/>
        </authorList>
    </citation>
    <scope>NUCLEOTIDE SEQUENCE [LARGE SCALE GENOMIC DNA]</scope>
    <source>
        <strain evidence="2">36N120E</strain>
    </source>
</reference>
<organism evidence="2 3">
    <name type="scientific">Pseudocohnilembus persalinus</name>
    <name type="common">Ciliate</name>
    <dbReference type="NCBI Taxonomy" id="266149"/>
    <lineage>
        <taxon>Eukaryota</taxon>
        <taxon>Sar</taxon>
        <taxon>Alveolata</taxon>
        <taxon>Ciliophora</taxon>
        <taxon>Intramacronucleata</taxon>
        <taxon>Oligohymenophorea</taxon>
        <taxon>Scuticociliatia</taxon>
        <taxon>Philasterida</taxon>
        <taxon>Pseudocohnilembidae</taxon>
        <taxon>Pseudocohnilembus</taxon>
    </lineage>
</organism>
<dbReference type="Gene3D" id="1.25.40.10">
    <property type="entry name" value="Tetratricopeptide repeat domain"/>
    <property type="match status" value="2"/>
</dbReference>
<dbReference type="InterPro" id="IPR011990">
    <property type="entry name" value="TPR-like_helical_dom_sf"/>
</dbReference>
<evidence type="ECO:0000256" key="1">
    <source>
        <dbReference type="PROSITE-ProRule" id="PRU00339"/>
    </source>
</evidence>
<dbReference type="OMA" id="QSPFNES"/>